<feature type="region of interest" description="Disordered" evidence="1">
    <location>
        <begin position="786"/>
        <end position="814"/>
    </location>
</feature>
<evidence type="ECO:0000259" key="2">
    <source>
        <dbReference type="Pfam" id="PF15045"/>
    </source>
</evidence>
<feature type="region of interest" description="Disordered" evidence="1">
    <location>
        <begin position="200"/>
        <end position="233"/>
    </location>
</feature>
<name>A0A8S3ZNW0_9EUPU</name>
<feature type="compositionally biased region" description="Polar residues" evidence="1">
    <location>
        <begin position="38"/>
        <end position="72"/>
    </location>
</feature>
<gene>
    <name evidence="3" type="ORF">CUNI_LOCUS16872</name>
</gene>
<feature type="compositionally biased region" description="Acidic residues" evidence="1">
    <location>
        <begin position="15"/>
        <end position="33"/>
    </location>
</feature>
<dbReference type="Pfam" id="PF15045">
    <property type="entry name" value="Clathrin_bdg"/>
    <property type="match status" value="1"/>
</dbReference>
<comment type="caution">
    <text evidence="3">The sequence shown here is derived from an EMBL/GenBank/DDBJ whole genome shotgun (WGS) entry which is preliminary data.</text>
</comment>
<feature type="compositionally biased region" description="Polar residues" evidence="1">
    <location>
        <begin position="737"/>
        <end position="749"/>
    </location>
</feature>
<protein>
    <recommendedName>
        <fullName evidence="2">Aftiphilin clathrin-binding box domain-containing protein</fullName>
    </recommendedName>
</protein>
<feature type="compositionally biased region" description="Polar residues" evidence="1">
    <location>
        <begin position="305"/>
        <end position="328"/>
    </location>
</feature>
<feature type="region of interest" description="Disordered" evidence="1">
    <location>
        <begin position="647"/>
        <end position="762"/>
    </location>
</feature>
<accession>A0A8S3ZNW0</accession>
<dbReference type="InterPro" id="IPR046359">
    <property type="entry name" value="Aftin-like"/>
</dbReference>
<feature type="compositionally biased region" description="Low complexity" evidence="1">
    <location>
        <begin position="442"/>
        <end position="451"/>
    </location>
</feature>
<feature type="region of interest" description="Disordered" evidence="1">
    <location>
        <begin position="87"/>
        <end position="119"/>
    </location>
</feature>
<feature type="region of interest" description="Disordered" evidence="1">
    <location>
        <begin position="135"/>
        <end position="175"/>
    </location>
</feature>
<dbReference type="GO" id="GO:0030276">
    <property type="term" value="F:clathrin binding"/>
    <property type="evidence" value="ECO:0007669"/>
    <property type="project" value="InterPro"/>
</dbReference>
<feature type="region of interest" description="Disordered" evidence="1">
    <location>
        <begin position="433"/>
        <end position="468"/>
    </location>
</feature>
<feature type="compositionally biased region" description="Basic and acidic residues" evidence="1">
    <location>
        <begin position="702"/>
        <end position="725"/>
    </location>
</feature>
<sequence length="1035" mass="111255">MSNVIPIVSSSPPPLDDDDGDFKWDDDDDDDEYGNFTCAPTVSGTTINSESSVDVNWSNSKTAAPPHQGSSLGQDIKAQVFKEDFNISQPDRSTSEHMPIDNQSSVKGMENHFPDPYNDDVDFQDFARFDNIDFSEEPAKTLDETEDKKLDVPQDFRSPTAHTESPPAVSGQVGSTAGLTQEDEFQDFAQFNNDEVTAESTNTLATNQPVLTDNSPDASKLDSLSTSSPCSTSDDIHSLGLDLGSDLGASRVQCAGSVPLNNTDSVYSSVSTVDSGIFSNDLSPSLQTGESSDVYLNIDKEDRQTNSGSVEQNSDTFPSSESSASPLDNPTLLEASDGHGKATSALSNMITEDDLDSQAVSDYSNVNCAGDMSSQSDTASSSHAQVDFTNCDTADSMTNVKNAEHLIENVNLSGKEEFKIIVAQSGEQLDHSIQQKVQSVHSTLSTTSDATGDSDSDGPTDFVSSSMSFRSADNEGVLEFQTTRGDIVEQKAAPCSAEVGDDFTEKLQTLNADCVNTDFNIECNTKRSEQSNIVGSAESECLSLAVDHEKPGNLSCDIKCDVGANSELVNEDASSCGLDSPAEVGSDKTLVKCHELQSEVGGEGTAEVEDTEFGEFGDFSTFGCQKVEDSSEVVPITFRTSICETEEGDDDDDFTFNREKPPVCVDDDDDFGEFGAAGVKSSDERTSNEIGECDQTAQGGRSKSDADTDIRGNDDDFGDFDHSEPVDEGASWADFGSATTHPASSDNFGSSTTKPVVSSTSNQSQVQKLQSAVISCFLGGSEADSFVQRTDTSQESQSGDDSQGSNSVSEDESPLPLDMVVDLGLSKALEAKQQTWTLVQHPSKKDPKVRLWAHLKDMDSSHALMYGWHNSHCSKEVYSSLHIDTQNILFSHKKQAIPFFASGLGILEPIRGGGGGGVGVVERKKEKSSAPTTPNILLDSGRQEYRHTPTVQDIPPVDFDWSSSGLTNPLTVFKAEDRETVPPSSQPLEDILKRTTPTAKLATNEVLSAEAIRVLERMPNLSFMQSRVLMFPVKQ</sequence>
<dbReference type="EMBL" id="CAJHNH020004580">
    <property type="protein sequence ID" value="CAG5131314.1"/>
    <property type="molecule type" value="Genomic_DNA"/>
</dbReference>
<dbReference type="OrthoDB" id="5917212at2759"/>
<reference evidence="3" key="1">
    <citation type="submission" date="2021-04" db="EMBL/GenBank/DDBJ databases">
        <authorList>
            <consortium name="Molecular Ecology Group"/>
        </authorList>
    </citation>
    <scope>NUCLEOTIDE SEQUENCE</scope>
</reference>
<dbReference type="PANTHER" id="PTHR16156:SF10">
    <property type="entry name" value="AFTIPHILIN-RELATED"/>
    <property type="match status" value="1"/>
</dbReference>
<dbReference type="PANTHER" id="PTHR16156">
    <property type="entry name" value="AFTIPHILIN A-RELATED"/>
    <property type="match status" value="1"/>
</dbReference>
<feature type="domain" description="Aftiphilin clathrin-binding box" evidence="2">
    <location>
        <begin position="850"/>
        <end position="896"/>
    </location>
</feature>
<feature type="compositionally biased region" description="Low complexity" evidence="1">
    <location>
        <begin position="750"/>
        <end position="762"/>
    </location>
</feature>
<feature type="region of interest" description="Disordered" evidence="1">
    <location>
        <begin position="1"/>
        <end position="72"/>
    </location>
</feature>
<dbReference type="InterPro" id="IPR029205">
    <property type="entry name" value="Clathrin-bd"/>
</dbReference>
<dbReference type="AlphaFoldDB" id="A0A8S3ZNW0"/>
<dbReference type="GO" id="GO:0030121">
    <property type="term" value="C:AP-1 adaptor complex"/>
    <property type="evidence" value="ECO:0007669"/>
    <property type="project" value="TreeGrafter"/>
</dbReference>
<feature type="compositionally biased region" description="Low complexity" evidence="1">
    <location>
        <begin position="217"/>
        <end position="233"/>
    </location>
</feature>
<feature type="compositionally biased region" description="Polar residues" evidence="1">
    <location>
        <begin position="200"/>
        <end position="216"/>
    </location>
</feature>
<feature type="compositionally biased region" description="Low complexity" evidence="1">
    <location>
        <begin position="791"/>
        <end position="808"/>
    </location>
</feature>
<dbReference type="Proteomes" id="UP000678393">
    <property type="component" value="Unassembled WGS sequence"/>
</dbReference>
<evidence type="ECO:0000313" key="4">
    <source>
        <dbReference type="Proteomes" id="UP000678393"/>
    </source>
</evidence>
<proteinExistence type="predicted"/>
<organism evidence="3 4">
    <name type="scientific">Candidula unifasciata</name>
    <dbReference type="NCBI Taxonomy" id="100452"/>
    <lineage>
        <taxon>Eukaryota</taxon>
        <taxon>Metazoa</taxon>
        <taxon>Spiralia</taxon>
        <taxon>Lophotrochozoa</taxon>
        <taxon>Mollusca</taxon>
        <taxon>Gastropoda</taxon>
        <taxon>Heterobranchia</taxon>
        <taxon>Euthyneura</taxon>
        <taxon>Panpulmonata</taxon>
        <taxon>Eupulmonata</taxon>
        <taxon>Stylommatophora</taxon>
        <taxon>Helicina</taxon>
        <taxon>Helicoidea</taxon>
        <taxon>Geomitridae</taxon>
        <taxon>Candidula</taxon>
    </lineage>
</organism>
<feature type="compositionally biased region" description="Low complexity" evidence="1">
    <location>
        <begin position="1"/>
        <end position="10"/>
    </location>
</feature>
<evidence type="ECO:0000313" key="3">
    <source>
        <dbReference type="EMBL" id="CAG5131314.1"/>
    </source>
</evidence>
<evidence type="ECO:0000256" key="1">
    <source>
        <dbReference type="SAM" id="MobiDB-lite"/>
    </source>
</evidence>
<feature type="region of interest" description="Disordered" evidence="1">
    <location>
        <begin position="302"/>
        <end position="339"/>
    </location>
</feature>
<dbReference type="GO" id="GO:0032588">
    <property type="term" value="C:trans-Golgi network membrane"/>
    <property type="evidence" value="ECO:0007669"/>
    <property type="project" value="InterPro"/>
</dbReference>
<feature type="compositionally biased region" description="Basic and acidic residues" evidence="1">
    <location>
        <begin position="135"/>
        <end position="154"/>
    </location>
</feature>
<keyword evidence="4" id="KW-1185">Reference proteome</keyword>